<feature type="domain" description="CCHC-type" evidence="3">
    <location>
        <begin position="129"/>
        <end position="144"/>
    </location>
</feature>
<keyword evidence="1" id="KW-0863">Zinc-finger</keyword>
<dbReference type="GO" id="GO:0003676">
    <property type="term" value="F:nucleic acid binding"/>
    <property type="evidence" value="ECO:0007669"/>
    <property type="project" value="InterPro"/>
</dbReference>
<keyword evidence="5" id="KW-1185">Reference proteome</keyword>
<dbReference type="PANTHER" id="PTHR31286">
    <property type="entry name" value="GLYCINE-RICH CELL WALL STRUCTURAL PROTEIN 1.8-LIKE"/>
    <property type="match status" value="1"/>
</dbReference>
<sequence length="241" mass="28089">MSKEEFEEWCKPWKNALMVKILGKRVTFVFMEQRLRRDWEGKGSTEARKIAAWIRIPNLPIELYNYQFLWRVGSTIDHMLNIDRTTSIHSIGKFARIRVEIDLAKQLVPRISVLGCELHLEYEGLYQICFSCGRYGHRSEQCTENLSTIENPMDDVGAGSNPLVDGTAEHGDDQNRKFGAPQNQHNNDIHGNGQNNPDFKPWMMVKRYVNKKKIQIREKKFHGNQKQVTKNNSEKDESPKR</sequence>
<dbReference type="InterPro" id="IPR001878">
    <property type="entry name" value="Znf_CCHC"/>
</dbReference>
<dbReference type="STRING" id="3818.A0A445EWD0"/>
<feature type="compositionally biased region" description="Basic and acidic residues" evidence="2">
    <location>
        <begin position="167"/>
        <end position="176"/>
    </location>
</feature>
<evidence type="ECO:0000256" key="2">
    <source>
        <dbReference type="SAM" id="MobiDB-lite"/>
    </source>
</evidence>
<dbReference type="PANTHER" id="PTHR31286:SF99">
    <property type="entry name" value="DUF4283 DOMAIN-CONTAINING PROTEIN"/>
    <property type="match status" value="1"/>
</dbReference>
<reference evidence="4 5" key="1">
    <citation type="submission" date="2019-01" db="EMBL/GenBank/DDBJ databases">
        <title>Sequencing of cultivated peanut Arachis hypogaea provides insights into genome evolution and oil improvement.</title>
        <authorList>
            <person name="Chen X."/>
        </authorList>
    </citation>
    <scope>NUCLEOTIDE SEQUENCE [LARGE SCALE GENOMIC DNA]</scope>
    <source>
        <strain evidence="5">cv. Fuhuasheng</strain>
        <tissue evidence="4">Leaves</tissue>
    </source>
</reference>
<comment type="caution">
    <text evidence="4">The sequence shown here is derived from an EMBL/GenBank/DDBJ whole genome shotgun (WGS) entry which is preliminary data.</text>
</comment>
<dbReference type="Proteomes" id="UP000289738">
    <property type="component" value="Chromosome A01"/>
</dbReference>
<evidence type="ECO:0000259" key="3">
    <source>
        <dbReference type="PROSITE" id="PS50158"/>
    </source>
</evidence>
<evidence type="ECO:0000313" key="4">
    <source>
        <dbReference type="EMBL" id="RYR79731.1"/>
    </source>
</evidence>
<feature type="compositionally biased region" description="Basic and acidic residues" evidence="2">
    <location>
        <begin position="232"/>
        <end position="241"/>
    </location>
</feature>
<dbReference type="GO" id="GO:0008270">
    <property type="term" value="F:zinc ion binding"/>
    <property type="evidence" value="ECO:0007669"/>
    <property type="project" value="UniProtKB-KW"/>
</dbReference>
<protein>
    <recommendedName>
        <fullName evidence="3">CCHC-type domain-containing protein</fullName>
    </recommendedName>
</protein>
<evidence type="ECO:0000256" key="1">
    <source>
        <dbReference type="PROSITE-ProRule" id="PRU00047"/>
    </source>
</evidence>
<proteinExistence type="predicted"/>
<organism evidence="4 5">
    <name type="scientific">Arachis hypogaea</name>
    <name type="common">Peanut</name>
    <dbReference type="NCBI Taxonomy" id="3818"/>
    <lineage>
        <taxon>Eukaryota</taxon>
        <taxon>Viridiplantae</taxon>
        <taxon>Streptophyta</taxon>
        <taxon>Embryophyta</taxon>
        <taxon>Tracheophyta</taxon>
        <taxon>Spermatophyta</taxon>
        <taxon>Magnoliopsida</taxon>
        <taxon>eudicotyledons</taxon>
        <taxon>Gunneridae</taxon>
        <taxon>Pentapetalae</taxon>
        <taxon>rosids</taxon>
        <taxon>fabids</taxon>
        <taxon>Fabales</taxon>
        <taxon>Fabaceae</taxon>
        <taxon>Papilionoideae</taxon>
        <taxon>50 kb inversion clade</taxon>
        <taxon>dalbergioids sensu lato</taxon>
        <taxon>Dalbergieae</taxon>
        <taxon>Pterocarpus clade</taxon>
        <taxon>Arachis</taxon>
    </lineage>
</organism>
<name>A0A445EWD0_ARAHY</name>
<feature type="region of interest" description="Disordered" evidence="2">
    <location>
        <begin position="150"/>
        <end position="200"/>
    </location>
</feature>
<dbReference type="EMBL" id="SDMP01000001">
    <property type="protein sequence ID" value="RYR79731.1"/>
    <property type="molecule type" value="Genomic_DNA"/>
</dbReference>
<gene>
    <name evidence="4" type="ORF">Ahy_A01g004543</name>
</gene>
<keyword evidence="1" id="KW-0862">Zinc</keyword>
<feature type="region of interest" description="Disordered" evidence="2">
    <location>
        <begin position="216"/>
        <end position="241"/>
    </location>
</feature>
<accession>A0A445EWD0</accession>
<evidence type="ECO:0000313" key="5">
    <source>
        <dbReference type="Proteomes" id="UP000289738"/>
    </source>
</evidence>
<dbReference type="AlphaFoldDB" id="A0A445EWD0"/>
<dbReference type="InterPro" id="IPR040256">
    <property type="entry name" value="At4g02000-like"/>
</dbReference>
<keyword evidence="1" id="KW-0479">Metal-binding</keyword>
<dbReference type="PROSITE" id="PS50158">
    <property type="entry name" value="ZF_CCHC"/>
    <property type="match status" value="1"/>
</dbReference>